<dbReference type="Proteomes" id="UP001497644">
    <property type="component" value="Chromosome 9"/>
</dbReference>
<proteinExistence type="predicted"/>
<evidence type="ECO:0000313" key="1">
    <source>
        <dbReference type="EMBL" id="CAL1688696.1"/>
    </source>
</evidence>
<name>A0AAV2P9P9_9HYME</name>
<dbReference type="AlphaFoldDB" id="A0AAV2P9P9"/>
<organism evidence="1 2">
    <name type="scientific">Lasius platythorax</name>
    <dbReference type="NCBI Taxonomy" id="488582"/>
    <lineage>
        <taxon>Eukaryota</taxon>
        <taxon>Metazoa</taxon>
        <taxon>Ecdysozoa</taxon>
        <taxon>Arthropoda</taxon>
        <taxon>Hexapoda</taxon>
        <taxon>Insecta</taxon>
        <taxon>Pterygota</taxon>
        <taxon>Neoptera</taxon>
        <taxon>Endopterygota</taxon>
        <taxon>Hymenoptera</taxon>
        <taxon>Apocrita</taxon>
        <taxon>Aculeata</taxon>
        <taxon>Formicoidea</taxon>
        <taxon>Formicidae</taxon>
        <taxon>Formicinae</taxon>
        <taxon>Lasius</taxon>
        <taxon>Lasius</taxon>
    </lineage>
</organism>
<evidence type="ECO:0000313" key="2">
    <source>
        <dbReference type="Proteomes" id="UP001497644"/>
    </source>
</evidence>
<protein>
    <submittedName>
        <fullName evidence="1">Uncharacterized protein</fullName>
    </submittedName>
</protein>
<keyword evidence="2" id="KW-1185">Reference proteome</keyword>
<sequence length="155" mass="17021">MKTNDFESPYRTSSRIPSVSSSKIKLSAFGRARKIGCERNVASVLLQQRQALRVVHENVDVTPKPLIHTTFSVIDENQTTALENTGLFQTGSGSQLMASPSRISGLRASSSILFRSSSMPSDDLQMESLLSTQVCESLLVEEDEDVAPSPFFLPR</sequence>
<gene>
    <name evidence="1" type="ORF">LPLAT_LOCUS13758</name>
</gene>
<dbReference type="EMBL" id="OZ034832">
    <property type="protein sequence ID" value="CAL1688696.1"/>
    <property type="molecule type" value="Genomic_DNA"/>
</dbReference>
<reference evidence="1" key="1">
    <citation type="submission" date="2024-04" db="EMBL/GenBank/DDBJ databases">
        <authorList>
            <consortium name="Molecular Ecology Group"/>
        </authorList>
    </citation>
    <scope>NUCLEOTIDE SEQUENCE</scope>
</reference>
<accession>A0AAV2P9P9</accession>